<feature type="compositionally biased region" description="Polar residues" evidence="1">
    <location>
        <begin position="233"/>
        <end position="262"/>
    </location>
</feature>
<feature type="compositionally biased region" description="Polar residues" evidence="1">
    <location>
        <begin position="92"/>
        <end position="105"/>
    </location>
</feature>
<dbReference type="Proteomes" id="UP000683360">
    <property type="component" value="Unassembled WGS sequence"/>
</dbReference>
<feature type="compositionally biased region" description="Polar residues" evidence="1">
    <location>
        <begin position="612"/>
        <end position="624"/>
    </location>
</feature>
<dbReference type="AlphaFoldDB" id="A0A8S3SPH4"/>
<comment type="caution">
    <text evidence="2">The sequence shown here is derived from an EMBL/GenBank/DDBJ whole genome shotgun (WGS) entry which is preliminary data.</text>
</comment>
<protein>
    <submittedName>
        <fullName evidence="2">Uncharacterized protein</fullName>
    </submittedName>
</protein>
<accession>A0A8S3SPH4</accession>
<feature type="region of interest" description="Disordered" evidence="1">
    <location>
        <begin position="21"/>
        <end position="316"/>
    </location>
</feature>
<feature type="compositionally biased region" description="Polar residues" evidence="1">
    <location>
        <begin position="497"/>
        <end position="514"/>
    </location>
</feature>
<dbReference type="OrthoDB" id="6137121at2759"/>
<reference evidence="2" key="1">
    <citation type="submission" date="2021-03" db="EMBL/GenBank/DDBJ databases">
        <authorList>
            <person name="Bekaert M."/>
        </authorList>
    </citation>
    <scope>NUCLEOTIDE SEQUENCE</scope>
</reference>
<feature type="compositionally biased region" description="Basic residues" evidence="1">
    <location>
        <begin position="627"/>
        <end position="639"/>
    </location>
</feature>
<feature type="compositionally biased region" description="Polar residues" evidence="1">
    <location>
        <begin position="154"/>
        <end position="180"/>
    </location>
</feature>
<proteinExistence type="predicted"/>
<organism evidence="2 3">
    <name type="scientific">Mytilus edulis</name>
    <name type="common">Blue mussel</name>
    <dbReference type="NCBI Taxonomy" id="6550"/>
    <lineage>
        <taxon>Eukaryota</taxon>
        <taxon>Metazoa</taxon>
        <taxon>Spiralia</taxon>
        <taxon>Lophotrochozoa</taxon>
        <taxon>Mollusca</taxon>
        <taxon>Bivalvia</taxon>
        <taxon>Autobranchia</taxon>
        <taxon>Pteriomorphia</taxon>
        <taxon>Mytilida</taxon>
        <taxon>Mytiloidea</taxon>
        <taxon>Mytilidae</taxon>
        <taxon>Mytilinae</taxon>
        <taxon>Mytilus</taxon>
    </lineage>
</organism>
<evidence type="ECO:0000256" key="1">
    <source>
        <dbReference type="SAM" id="MobiDB-lite"/>
    </source>
</evidence>
<name>A0A8S3SPH4_MYTED</name>
<keyword evidence="3" id="KW-1185">Reference proteome</keyword>
<feature type="region of interest" description="Disordered" evidence="1">
    <location>
        <begin position="440"/>
        <end position="639"/>
    </location>
</feature>
<feature type="compositionally biased region" description="Polar residues" evidence="1">
    <location>
        <begin position="333"/>
        <end position="374"/>
    </location>
</feature>
<feature type="compositionally biased region" description="Low complexity" evidence="1">
    <location>
        <begin position="62"/>
        <end position="73"/>
    </location>
</feature>
<feature type="compositionally biased region" description="Polar residues" evidence="1">
    <location>
        <begin position="33"/>
        <end position="55"/>
    </location>
</feature>
<feature type="region of interest" description="Disordered" evidence="1">
    <location>
        <begin position="333"/>
        <end position="376"/>
    </location>
</feature>
<feature type="compositionally biased region" description="Basic and acidic residues" evidence="1">
    <location>
        <begin position="444"/>
        <end position="454"/>
    </location>
</feature>
<feature type="compositionally biased region" description="Polar residues" evidence="1">
    <location>
        <begin position="455"/>
        <end position="490"/>
    </location>
</feature>
<feature type="compositionally biased region" description="Polar residues" evidence="1">
    <location>
        <begin position="276"/>
        <end position="295"/>
    </location>
</feature>
<sequence>MAEEADKESLVDDVVSTLQSFHIGDSPTDDTNRNNSNRQNVFQRTQHRFQSSEPSASAGIISSEYSSDDSQSSNERKSRSLKQRIQRKLNQKSENSNIGGNQNSHVPDVVPKSDPSNAVRSTTDDSQNNTNSLTESSSQAISEASKETVPSVEVNPNVQSSVTAETQPPVSNTSQPNTSPDKPPERRRRRFITREKEPEESNTPLTPDLTQKVGSESPETSTTRVRTRSRTRLLNQNEDTKGSPESSQTSDLTQRTGSESPETSTTRVRTRSRTRLLNQNEDSKGSPESSQTSDSAEPGTRTRQRRSVLNESSYSGIRAKSVERTVRVRSSGLLNSNQDASKSLNLTSQTNNSVDNHASGENTETTEKPATSRRSAAECIRLRRVQSLERGKRPNLSFLSNVNKSCDDKQLSLPTTQVTQTPVIGNPLIAKLESTYKLLRTRRTRSDTPSKSEESSNSVQNSPEIQSSPKNGNTNIHQTESVPNILSSSKPMAESSRVPTNGQSTNNMESQNNDSKSENQDGTTLIHDVETKDPTLIFKSNETMDKPTNPDIHQPENKSSKLDPSIYPHHDISQTLSDQNISDKSPQKLLSGSKTEQGLSDESPQRSRHSSGTRTDQNISNTDKTPQRSRHSSGRQVVK</sequence>
<feature type="compositionally biased region" description="Polar residues" evidence="1">
    <location>
        <begin position="573"/>
        <end position="602"/>
    </location>
</feature>
<gene>
    <name evidence="2" type="ORF">MEDL_34116</name>
</gene>
<evidence type="ECO:0000313" key="2">
    <source>
        <dbReference type="EMBL" id="CAG2220592.1"/>
    </source>
</evidence>
<feature type="compositionally biased region" description="Polar residues" evidence="1">
    <location>
        <begin position="201"/>
        <end position="219"/>
    </location>
</feature>
<feature type="compositionally biased region" description="Polar residues" evidence="1">
    <location>
        <begin position="114"/>
        <end position="142"/>
    </location>
</feature>
<dbReference type="EMBL" id="CAJPWZ010001666">
    <property type="protein sequence ID" value="CAG2220592.1"/>
    <property type="molecule type" value="Genomic_DNA"/>
</dbReference>
<feature type="compositionally biased region" description="Basic residues" evidence="1">
    <location>
        <begin position="79"/>
        <end position="90"/>
    </location>
</feature>
<evidence type="ECO:0000313" key="3">
    <source>
        <dbReference type="Proteomes" id="UP000683360"/>
    </source>
</evidence>